<keyword evidence="3" id="KW-1133">Transmembrane helix</keyword>
<feature type="coiled-coil region" evidence="1">
    <location>
        <begin position="38"/>
        <end position="84"/>
    </location>
</feature>
<dbReference type="AlphaFoldDB" id="A0A1C6SVN4"/>
<protein>
    <submittedName>
        <fullName evidence="4">Uncharacterized protein</fullName>
    </submittedName>
</protein>
<evidence type="ECO:0000256" key="2">
    <source>
        <dbReference type="SAM" id="MobiDB-lite"/>
    </source>
</evidence>
<organism evidence="4 5">
    <name type="scientific">Micromonospora inyonensis</name>
    <dbReference type="NCBI Taxonomy" id="47866"/>
    <lineage>
        <taxon>Bacteria</taxon>
        <taxon>Bacillati</taxon>
        <taxon>Actinomycetota</taxon>
        <taxon>Actinomycetes</taxon>
        <taxon>Micromonosporales</taxon>
        <taxon>Micromonosporaceae</taxon>
        <taxon>Micromonospora</taxon>
    </lineage>
</organism>
<evidence type="ECO:0000313" key="4">
    <source>
        <dbReference type="EMBL" id="SCL33547.1"/>
    </source>
</evidence>
<evidence type="ECO:0000256" key="1">
    <source>
        <dbReference type="SAM" id="Coils"/>
    </source>
</evidence>
<dbReference type="Proteomes" id="UP000198906">
    <property type="component" value="Unassembled WGS sequence"/>
</dbReference>
<evidence type="ECO:0000256" key="3">
    <source>
        <dbReference type="SAM" id="Phobius"/>
    </source>
</evidence>
<feature type="transmembrane region" description="Helical" evidence="3">
    <location>
        <begin position="6"/>
        <end position="29"/>
    </location>
</feature>
<reference evidence="5" key="1">
    <citation type="submission" date="2016-06" db="EMBL/GenBank/DDBJ databases">
        <authorList>
            <person name="Varghese N."/>
        </authorList>
    </citation>
    <scope>NUCLEOTIDE SEQUENCE [LARGE SCALE GENOMIC DNA]</scope>
    <source>
        <strain evidence="5">DSM 46123</strain>
    </source>
</reference>
<sequence length="138" mass="15113">MDTGVLIAVVTSAGVVGAGATGTIVAHILGRRLRAAQIKQTEAQAEQLKVQTALVRQDIYQQLTDDLRNELARVKADLDTTRESLRITSAEEERLRTRVLELESRVASWPACGATPTRHGATQELQGRSKPTYQQPHT</sequence>
<proteinExistence type="predicted"/>
<keyword evidence="3" id="KW-0812">Transmembrane</keyword>
<keyword evidence="1" id="KW-0175">Coiled coil</keyword>
<gene>
    <name evidence="4" type="ORF">GA0074694_6257</name>
</gene>
<keyword evidence="5" id="KW-1185">Reference proteome</keyword>
<name>A0A1C6SVN4_9ACTN</name>
<keyword evidence="3" id="KW-0472">Membrane</keyword>
<feature type="compositionally biased region" description="Polar residues" evidence="2">
    <location>
        <begin position="123"/>
        <end position="138"/>
    </location>
</feature>
<accession>A0A1C6SVN4</accession>
<evidence type="ECO:0000313" key="5">
    <source>
        <dbReference type="Proteomes" id="UP000198906"/>
    </source>
</evidence>
<dbReference type="RefSeq" id="WP_091464516.1">
    <property type="nucleotide sequence ID" value="NZ_FMHU01000004.1"/>
</dbReference>
<dbReference type="EMBL" id="FMHU01000004">
    <property type="protein sequence ID" value="SCL33547.1"/>
    <property type="molecule type" value="Genomic_DNA"/>
</dbReference>
<feature type="region of interest" description="Disordered" evidence="2">
    <location>
        <begin position="110"/>
        <end position="138"/>
    </location>
</feature>